<evidence type="ECO:0000313" key="14">
    <source>
        <dbReference type="EMBL" id="MFC7268094.1"/>
    </source>
</evidence>
<dbReference type="InterPro" id="IPR005170">
    <property type="entry name" value="Transptr-assoc_dom"/>
</dbReference>
<evidence type="ECO:0000256" key="5">
    <source>
        <dbReference type="ARBA" id="ARBA00022737"/>
    </source>
</evidence>
<evidence type="ECO:0000256" key="11">
    <source>
        <dbReference type="SAM" id="Phobius"/>
    </source>
</evidence>
<evidence type="ECO:0000256" key="10">
    <source>
        <dbReference type="PROSITE-ProRule" id="PRU01193"/>
    </source>
</evidence>
<dbReference type="PANTHER" id="PTHR43099">
    <property type="entry name" value="UPF0053 PROTEIN YRKA"/>
    <property type="match status" value="1"/>
</dbReference>
<evidence type="ECO:0000256" key="4">
    <source>
        <dbReference type="ARBA" id="ARBA00022692"/>
    </source>
</evidence>
<keyword evidence="15" id="KW-1185">Reference proteome</keyword>
<sequence>MDSGLWLNIALVVLFILIGGVFAGTEIALISLRESQIDQLERQSSRGARVAAVARDPNRFLASVQIGVTVAGFLSAAFGASTIAPYLTPVFLAWGMPEAVAAAVSLIVLTLIIAYLSLVLGELVPKRFALQRASSLALAVGPTLDRFSRIMRPVIWLLSVSTNGVVRLLGGDPKAAGEEMSDEELRELVVSHEGLPEDERQILRDVFEAGERSIGEVMRPRHDVVFLDGDLTVDEATRIVATQPYSRYPVIGTDFDDILGFVHVRDLYQADALLAGDDDAGAVRVGTTTPVEGVRRVRDLVRRIAVLPATNALLPSMSMLRRERIHIAVVIDEYGGTDGIVTLEDLVEELVGEIEDEHDMTDAVAAASTGDLVVDAGLNLEDFREQTGIALVDEGDYETVGGYILDRLGRVAAVGDVVEAGEHELEVVEVEGHRIERVRVRAHVDDGGAARA</sequence>
<dbReference type="InterPro" id="IPR046342">
    <property type="entry name" value="CBS_dom_sf"/>
</dbReference>
<evidence type="ECO:0000259" key="13">
    <source>
        <dbReference type="PROSITE" id="PS51846"/>
    </source>
</evidence>
<evidence type="ECO:0000256" key="9">
    <source>
        <dbReference type="PROSITE-ProRule" id="PRU00703"/>
    </source>
</evidence>
<feature type="domain" description="CNNM transmembrane" evidence="13">
    <location>
        <begin position="1"/>
        <end position="203"/>
    </location>
</feature>
<dbReference type="Pfam" id="PF03471">
    <property type="entry name" value="CorC_HlyC"/>
    <property type="match status" value="1"/>
</dbReference>
<dbReference type="Proteomes" id="UP001596507">
    <property type="component" value="Unassembled WGS sequence"/>
</dbReference>
<accession>A0ABW2H9W4</accession>
<keyword evidence="6 10" id="KW-1133">Transmembrane helix</keyword>
<dbReference type="InterPro" id="IPR000644">
    <property type="entry name" value="CBS_dom"/>
</dbReference>
<feature type="transmembrane region" description="Helical" evidence="11">
    <location>
        <begin position="6"/>
        <end position="32"/>
    </location>
</feature>
<dbReference type="SMART" id="SM01091">
    <property type="entry name" value="CorC_HlyC"/>
    <property type="match status" value="1"/>
</dbReference>
<gene>
    <name evidence="14" type="ORF">ACFQRL_03860</name>
</gene>
<feature type="domain" description="CBS" evidence="12">
    <location>
        <begin position="218"/>
        <end position="280"/>
    </location>
</feature>
<keyword evidence="3" id="KW-1003">Cell membrane</keyword>
<protein>
    <submittedName>
        <fullName evidence="14">Hemolysin family protein</fullName>
    </submittedName>
</protein>
<proteinExistence type="inferred from homology"/>
<dbReference type="InterPro" id="IPR051676">
    <property type="entry name" value="UPF0053_domain"/>
</dbReference>
<organism evidence="14 15">
    <name type="scientific">Microbacterium fluvii</name>
    <dbReference type="NCBI Taxonomy" id="415215"/>
    <lineage>
        <taxon>Bacteria</taxon>
        <taxon>Bacillati</taxon>
        <taxon>Actinomycetota</taxon>
        <taxon>Actinomycetes</taxon>
        <taxon>Micrococcales</taxon>
        <taxon>Microbacteriaceae</taxon>
        <taxon>Microbacterium</taxon>
    </lineage>
</organism>
<feature type="transmembrane region" description="Helical" evidence="11">
    <location>
        <begin position="99"/>
        <end position="124"/>
    </location>
</feature>
<feature type="domain" description="CBS" evidence="12">
    <location>
        <begin position="300"/>
        <end position="357"/>
    </location>
</feature>
<evidence type="ECO:0000256" key="8">
    <source>
        <dbReference type="ARBA" id="ARBA00023136"/>
    </source>
</evidence>
<reference evidence="15" key="1">
    <citation type="journal article" date="2019" name="Int. J. Syst. Evol. Microbiol.">
        <title>The Global Catalogue of Microorganisms (GCM) 10K type strain sequencing project: providing services to taxonomists for standard genome sequencing and annotation.</title>
        <authorList>
            <consortium name="The Broad Institute Genomics Platform"/>
            <consortium name="The Broad Institute Genome Sequencing Center for Infectious Disease"/>
            <person name="Wu L."/>
            <person name="Ma J."/>
        </authorList>
    </citation>
    <scope>NUCLEOTIDE SEQUENCE [LARGE SCALE GENOMIC DNA]</scope>
    <source>
        <strain evidence="15">CGMCC 1.15772</strain>
    </source>
</reference>
<dbReference type="InterPro" id="IPR044751">
    <property type="entry name" value="Ion_transp-like_CBS"/>
</dbReference>
<dbReference type="SUPFAM" id="SSF54631">
    <property type="entry name" value="CBS-domain pair"/>
    <property type="match status" value="1"/>
</dbReference>
<keyword evidence="4 10" id="KW-0812">Transmembrane</keyword>
<dbReference type="RefSeq" id="WP_262873012.1">
    <property type="nucleotide sequence ID" value="NZ_BAABKW010000005.1"/>
</dbReference>
<evidence type="ECO:0000256" key="6">
    <source>
        <dbReference type="ARBA" id="ARBA00022989"/>
    </source>
</evidence>
<dbReference type="PROSITE" id="PS51846">
    <property type="entry name" value="CNNM"/>
    <property type="match status" value="1"/>
</dbReference>
<dbReference type="Gene3D" id="3.30.465.10">
    <property type="match status" value="1"/>
</dbReference>
<evidence type="ECO:0000313" key="15">
    <source>
        <dbReference type="Proteomes" id="UP001596507"/>
    </source>
</evidence>
<dbReference type="PANTHER" id="PTHR43099:SF5">
    <property type="entry name" value="HLYC_CORC FAMILY TRANSPORTER"/>
    <property type="match status" value="1"/>
</dbReference>
<comment type="similarity">
    <text evidence="2">Belongs to the UPF0053 family.</text>
</comment>
<dbReference type="EMBL" id="JBHTBE010000001">
    <property type="protein sequence ID" value="MFC7268094.1"/>
    <property type="molecule type" value="Genomic_DNA"/>
</dbReference>
<dbReference type="InterPro" id="IPR036318">
    <property type="entry name" value="FAD-bd_PCMH-like_sf"/>
</dbReference>
<keyword evidence="7 9" id="KW-0129">CBS domain</keyword>
<evidence type="ECO:0000259" key="12">
    <source>
        <dbReference type="PROSITE" id="PS51371"/>
    </source>
</evidence>
<evidence type="ECO:0000256" key="3">
    <source>
        <dbReference type="ARBA" id="ARBA00022475"/>
    </source>
</evidence>
<dbReference type="Pfam" id="PF00571">
    <property type="entry name" value="CBS"/>
    <property type="match status" value="2"/>
</dbReference>
<dbReference type="Gene3D" id="3.10.580.10">
    <property type="entry name" value="CBS-domain"/>
    <property type="match status" value="1"/>
</dbReference>
<evidence type="ECO:0000256" key="1">
    <source>
        <dbReference type="ARBA" id="ARBA00004651"/>
    </source>
</evidence>
<name>A0ABW2H9W4_9MICO</name>
<dbReference type="Pfam" id="PF01595">
    <property type="entry name" value="CNNM"/>
    <property type="match status" value="1"/>
</dbReference>
<feature type="transmembrane region" description="Helical" evidence="11">
    <location>
        <begin position="64"/>
        <end position="87"/>
    </location>
</feature>
<evidence type="ECO:0000256" key="7">
    <source>
        <dbReference type="ARBA" id="ARBA00023122"/>
    </source>
</evidence>
<dbReference type="PROSITE" id="PS51371">
    <property type="entry name" value="CBS"/>
    <property type="match status" value="2"/>
</dbReference>
<evidence type="ECO:0000256" key="2">
    <source>
        <dbReference type="ARBA" id="ARBA00006337"/>
    </source>
</evidence>
<keyword evidence="5" id="KW-0677">Repeat</keyword>
<dbReference type="InterPro" id="IPR002550">
    <property type="entry name" value="CNNM"/>
</dbReference>
<dbReference type="SUPFAM" id="SSF56176">
    <property type="entry name" value="FAD-binding/transporter-associated domain-like"/>
    <property type="match status" value="1"/>
</dbReference>
<comment type="subcellular location">
    <subcellularLocation>
        <location evidence="1">Cell membrane</location>
        <topology evidence="1">Multi-pass membrane protein</topology>
    </subcellularLocation>
</comment>
<dbReference type="CDD" id="cd04590">
    <property type="entry name" value="CBS_pair_CorC_HlyC_assoc"/>
    <property type="match status" value="1"/>
</dbReference>
<comment type="caution">
    <text evidence="14">The sequence shown here is derived from an EMBL/GenBank/DDBJ whole genome shotgun (WGS) entry which is preliminary data.</text>
</comment>
<dbReference type="InterPro" id="IPR016169">
    <property type="entry name" value="FAD-bd_PCMH_sub2"/>
</dbReference>
<keyword evidence="8 10" id="KW-0472">Membrane</keyword>